<dbReference type="SUPFAM" id="SSF53448">
    <property type="entry name" value="Nucleotide-diphospho-sugar transferases"/>
    <property type="match status" value="1"/>
</dbReference>
<dbReference type="Pfam" id="PF00535">
    <property type="entry name" value="Glycos_transf_2"/>
    <property type="match status" value="1"/>
</dbReference>
<feature type="domain" description="Glycosyltransferase 2-like" evidence="2">
    <location>
        <begin position="105"/>
        <end position="191"/>
    </location>
</feature>
<evidence type="ECO:0000259" key="2">
    <source>
        <dbReference type="Pfam" id="PF00535"/>
    </source>
</evidence>
<dbReference type="InterPro" id="IPR001173">
    <property type="entry name" value="Glyco_trans_2-like"/>
</dbReference>
<dbReference type="PANTHER" id="PTHR43630">
    <property type="entry name" value="POLY-BETA-1,6-N-ACETYL-D-GLUCOSAMINE SYNTHASE"/>
    <property type="match status" value="1"/>
</dbReference>
<feature type="compositionally biased region" description="Polar residues" evidence="1">
    <location>
        <begin position="30"/>
        <end position="49"/>
    </location>
</feature>
<feature type="compositionally biased region" description="Low complexity" evidence="1">
    <location>
        <begin position="1"/>
        <end position="15"/>
    </location>
</feature>
<dbReference type="PANTHER" id="PTHR43630:SF2">
    <property type="entry name" value="GLYCOSYLTRANSFERASE"/>
    <property type="match status" value="1"/>
</dbReference>
<evidence type="ECO:0000256" key="1">
    <source>
        <dbReference type="SAM" id="MobiDB-lite"/>
    </source>
</evidence>
<keyword evidence="4" id="KW-1185">Reference proteome</keyword>
<dbReference type="Proteomes" id="UP000280197">
    <property type="component" value="Chromosome"/>
</dbReference>
<dbReference type="Gene3D" id="3.90.550.10">
    <property type="entry name" value="Spore Coat Polysaccharide Biosynthesis Protein SpsA, Chain A"/>
    <property type="match status" value="1"/>
</dbReference>
<feature type="region of interest" description="Disordered" evidence="1">
    <location>
        <begin position="1"/>
        <end position="56"/>
    </location>
</feature>
<dbReference type="Gene3D" id="1.25.40.10">
    <property type="entry name" value="Tetratricopeptide repeat domain"/>
    <property type="match status" value="1"/>
</dbReference>
<dbReference type="KEGG" id="saqu:EJC51_17160"/>
<name>A0A3Q9C841_9ACTN</name>
<dbReference type="GO" id="GO:0016740">
    <property type="term" value="F:transferase activity"/>
    <property type="evidence" value="ECO:0007669"/>
    <property type="project" value="UniProtKB-KW"/>
</dbReference>
<dbReference type="AlphaFoldDB" id="A0A3Q9C841"/>
<dbReference type="InterPro" id="IPR011990">
    <property type="entry name" value="TPR-like_helical_dom_sf"/>
</dbReference>
<keyword evidence="3" id="KW-0808">Transferase</keyword>
<sequence>MSQVTSSSRPSSGPVSPKPPRPRVRANGAAHSSTRPRTDTSATAGRNSSRGGGSCAAMTMGIPIPAIPPVAACTHPRRRIISPGGPFPQRKENAMNNTNAVCLNMIVKDEAHVIRRCLESVRPLVDSWVILDTGSTDGTQDIVRETLADLPGALYESPFRGFGASRTEAIERARERAGHLLFIDADDVLETDPGFTLPALTHDCYDMQVRHGPVVHWRPTLVSARLPWRYVGVLHEHLECDTEFSRATLDGVRMVIMGGGGRSQGSARTKYLRDAALLKDGLAKEPGNTRYAFYLAQSWRDADEPAKALAAYDRRAAMDGFAEEAFCSRLYAARLALELKRRMPEVMSRFLDAHEHRPTRAEPLGELAHLCRTRGERWPLAYLFARRAAELPPPDDILFVEHGWYDWRALDELAVAAYWMGAYRESLEACEQLLDGGKLPPQHRERVTANHEFARTKLAVSSPSGKAPNGR</sequence>
<protein>
    <submittedName>
        <fullName evidence="3">Glycosyltransferase</fullName>
    </submittedName>
</protein>
<accession>A0A3Q9C841</accession>
<organism evidence="3 4">
    <name type="scientific">Streptomyces aquilus</name>
    <dbReference type="NCBI Taxonomy" id="2548456"/>
    <lineage>
        <taxon>Bacteria</taxon>
        <taxon>Bacillati</taxon>
        <taxon>Actinomycetota</taxon>
        <taxon>Actinomycetes</taxon>
        <taxon>Kitasatosporales</taxon>
        <taxon>Streptomycetaceae</taxon>
        <taxon>Streptomyces</taxon>
    </lineage>
</organism>
<gene>
    <name evidence="3" type="ORF">EJC51_17160</name>
</gene>
<evidence type="ECO:0000313" key="4">
    <source>
        <dbReference type="Proteomes" id="UP000280197"/>
    </source>
</evidence>
<proteinExistence type="predicted"/>
<reference evidence="3 4" key="1">
    <citation type="submission" date="2018-12" db="EMBL/GenBank/DDBJ databases">
        <authorList>
            <person name="Li K."/>
        </authorList>
    </citation>
    <scope>NUCLEOTIDE SEQUENCE [LARGE SCALE GENOMIC DNA]</scope>
    <source>
        <strain evidence="4">CR22</strain>
    </source>
</reference>
<dbReference type="EMBL" id="CP034463">
    <property type="protein sequence ID" value="AZP23285.1"/>
    <property type="molecule type" value="Genomic_DNA"/>
</dbReference>
<dbReference type="SUPFAM" id="SSF48452">
    <property type="entry name" value="TPR-like"/>
    <property type="match status" value="1"/>
</dbReference>
<evidence type="ECO:0000313" key="3">
    <source>
        <dbReference type="EMBL" id="AZP23285.1"/>
    </source>
</evidence>
<dbReference type="InterPro" id="IPR029044">
    <property type="entry name" value="Nucleotide-diphossugar_trans"/>
</dbReference>